<accession>A0A226CVX2</accession>
<gene>
    <name evidence="2" type="ORF">Fcan01_28565</name>
</gene>
<proteinExistence type="predicted"/>
<evidence type="ECO:0000313" key="3">
    <source>
        <dbReference type="Proteomes" id="UP000198287"/>
    </source>
</evidence>
<keyword evidence="1" id="KW-0732">Signal</keyword>
<keyword evidence="3" id="KW-1185">Reference proteome</keyword>
<feature type="signal peptide" evidence="1">
    <location>
        <begin position="1"/>
        <end position="18"/>
    </location>
</feature>
<feature type="chain" id="PRO_5012736807" evidence="1">
    <location>
        <begin position="19"/>
        <end position="111"/>
    </location>
</feature>
<organism evidence="2 3">
    <name type="scientific">Folsomia candida</name>
    <name type="common">Springtail</name>
    <dbReference type="NCBI Taxonomy" id="158441"/>
    <lineage>
        <taxon>Eukaryota</taxon>
        <taxon>Metazoa</taxon>
        <taxon>Ecdysozoa</taxon>
        <taxon>Arthropoda</taxon>
        <taxon>Hexapoda</taxon>
        <taxon>Collembola</taxon>
        <taxon>Entomobryomorpha</taxon>
        <taxon>Isotomoidea</taxon>
        <taxon>Isotomidae</taxon>
        <taxon>Proisotominae</taxon>
        <taxon>Folsomia</taxon>
    </lineage>
</organism>
<reference evidence="2 3" key="1">
    <citation type="submission" date="2015-12" db="EMBL/GenBank/DDBJ databases">
        <title>The genome of Folsomia candida.</title>
        <authorList>
            <person name="Faddeeva A."/>
            <person name="Derks M.F."/>
            <person name="Anvar Y."/>
            <person name="Smit S."/>
            <person name="Van Straalen N."/>
            <person name="Roelofs D."/>
        </authorList>
    </citation>
    <scope>NUCLEOTIDE SEQUENCE [LARGE SCALE GENOMIC DNA]</scope>
    <source>
        <strain evidence="2 3">VU population</strain>
        <tissue evidence="2">Whole body</tissue>
    </source>
</reference>
<dbReference type="AlphaFoldDB" id="A0A226CVX2"/>
<comment type="caution">
    <text evidence="2">The sequence shown here is derived from an EMBL/GenBank/DDBJ whole genome shotgun (WGS) entry which is preliminary data.</text>
</comment>
<dbReference type="Proteomes" id="UP000198287">
    <property type="component" value="Unassembled WGS sequence"/>
</dbReference>
<name>A0A226CVX2_FOLCA</name>
<protein>
    <submittedName>
        <fullName evidence="2">MOXD1 2</fullName>
    </submittedName>
</protein>
<dbReference type="EMBL" id="LNIX01000080">
    <property type="protein sequence ID" value="OXA36668.1"/>
    <property type="molecule type" value="Genomic_DNA"/>
</dbReference>
<dbReference type="OrthoDB" id="19261at2759"/>
<dbReference type="CDD" id="cd09631">
    <property type="entry name" value="DOMON_DOH"/>
    <property type="match status" value="1"/>
</dbReference>
<dbReference type="InterPro" id="IPR045266">
    <property type="entry name" value="DOH_DOMON"/>
</dbReference>
<evidence type="ECO:0000313" key="2">
    <source>
        <dbReference type="EMBL" id="OXA36668.1"/>
    </source>
</evidence>
<evidence type="ECO:0000256" key="1">
    <source>
        <dbReference type="SAM" id="SignalP"/>
    </source>
</evidence>
<sequence>METIKLLIFVTLCASTLGGVVPINGGKYILETRVTLTGILSVKITAETLGWDRYASHPGLPDLDRVQNVDLVSASENSTHTMLEFTRAVDTGDVDQDIKVERVEYISGGLC</sequence>